<reference evidence="1" key="1">
    <citation type="submission" date="2020-12" db="EMBL/GenBank/DDBJ databases">
        <title>Desulfobium dissulfuricans gen. nov., sp. nov., a novel mesophilic, sulfate-reducing bacterium isolated from a deep-sea hydrothermal vent.</title>
        <authorList>
            <person name="Hashimoto Y."/>
            <person name="Tame A."/>
            <person name="Sawayama S."/>
            <person name="Miyazaki J."/>
            <person name="Takai K."/>
            <person name="Nakagawa S."/>
        </authorList>
    </citation>
    <scope>NUCLEOTIDE SEQUENCE</scope>
    <source>
        <strain evidence="1">GF1</strain>
    </source>
</reference>
<dbReference type="EMBL" id="AP024233">
    <property type="protein sequence ID" value="BCO09258.1"/>
    <property type="molecule type" value="Genomic_DNA"/>
</dbReference>
<protein>
    <submittedName>
        <fullName evidence="1">Uncharacterized protein</fullName>
    </submittedName>
</protein>
<accession>A0A915U0K1</accession>
<evidence type="ECO:0000313" key="1">
    <source>
        <dbReference type="EMBL" id="BCO09258.1"/>
    </source>
</evidence>
<dbReference type="AlphaFoldDB" id="A0A915U0K1"/>
<dbReference type="Proteomes" id="UP001063350">
    <property type="component" value="Chromosome"/>
</dbReference>
<gene>
    <name evidence="1" type="ORF">GF1_16340</name>
</gene>
<proteinExistence type="predicted"/>
<sequence length="73" mass="9083">MAFKWESIFFVSKWRNNKWCYLHNNHYCKYKPNLSFGSKFGYVKGCLLGKLHTNLFMPRWWSVKRHKLRCKRH</sequence>
<name>A0A915U0K1_9BACT</name>
<keyword evidence="2" id="KW-1185">Reference proteome</keyword>
<organism evidence="1 2">
    <name type="scientific">Desulfolithobacter dissulfuricans</name>
    <dbReference type="NCBI Taxonomy" id="2795293"/>
    <lineage>
        <taxon>Bacteria</taxon>
        <taxon>Pseudomonadati</taxon>
        <taxon>Thermodesulfobacteriota</taxon>
        <taxon>Desulfobulbia</taxon>
        <taxon>Desulfobulbales</taxon>
        <taxon>Desulfobulbaceae</taxon>
        <taxon>Desulfolithobacter</taxon>
    </lineage>
</organism>
<evidence type="ECO:0000313" key="2">
    <source>
        <dbReference type="Proteomes" id="UP001063350"/>
    </source>
</evidence>
<dbReference type="KEGG" id="ddu:GF1_16340"/>